<accession>A0A9J6RKP8</accession>
<keyword evidence="4 5" id="KW-0378">Hydrolase</keyword>
<evidence type="ECO:0000256" key="2">
    <source>
        <dbReference type="ARBA" id="ARBA00022517"/>
    </source>
</evidence>
<evidence type="ECO:0000256" key="3">
    <source>
        <dbReference type="ARBA" id="ARBA00022722"/>
    </source>
</evidence>
<dbReference type="GO" id="GO:0000967">
    <property type="term" value="P:rRNA 5'-end processing"/>
    <property type="evidence" value="ECO:0007669"/>
    <property type="project" value="UniProtKB-UniRule"/>
</dbReference>
<dbReference type="GO" id="GO:0005829">
    <property type="term" value="C:cytosol"/>
    <property type="evidence" value="ECO:0007669"/>
    <property type="project" value="TreeGrafter"/>
</dbReference>
<dbReference type="HAMAP" id="MF_00651">
    <property type="entry name" value="Nuclease_YqgF"/>
    <property type="match status" value="1"/>
</dbReference>
<evidence type="ECO:0000313" key="8">
    <source>
        <dbReference type="Proteomes" id="UP001069090"/>
    </source>
</evidence>
<dbReference type="GO" id="GO:0004518">
    <property type="term" value="F:nuclease activity"/>
    <property type="evidence" value="ECO:0007669"/>
    <property type="project" value="UniProtKB-KW"/>
</dbReference>
<dbReference type="Gene3D" id="3.30.420.140">
    <property type="entry name" value="YqgF/RNase H-like domain"/>
    <property type="match status" value="1"/>
</dbReference>
<dbReference type="CDD" id="cd16964">
    <property type="entry name" value="YqgF"/>
    <property type="match status" value="1"/>
</dbReference>
<dbReference type="PANTHER" id="PTHR33317:SF4">
    <property type="entry name" value="POLYNUCLEOTIDYL TRANSFERASE, RIBONUCLEASE H-LIKE SUPERFAMILY PROTEIN"/>
    <property type="match status" value="1"/>
</dbReference>
<keyword evidence="1 5" id="KW-0963">Cytoplasm</keyword>
<dbReference type="EMBL" id="JAPTGG010000003">
    <property type="protein sequence ID" value="MCZ0864565.1"/>
    <property type="molecule type" value="Genomic_DNA"/>
</dbReference>
<dbReference type="Proteomes" id="UP001069090">
    <property type="component" value="Unassembled WGS sequence"/>
</dbReference>
<dbReference type="InterPro" id="IPR037027">
    <property type="entry name" value="YqgF/RNaseH-like_dom_sf"/>
</dbReference>
<evidence type="ECO:0000313" key="7">
    <source>
        <dbReference type="EMBL" id="MCZ0864565.1"/>
    </source>
</evidence>
<comment type="caution">
    <text evidence="7">The sequence shown here is derived from an EMBL/GenBank/DDBJ whole genome shotgun (WGS) entry which is preliminary data.</text>
</comment>
<comment type="subcellular location">
    <subcellularLocation>
        <location evidence="5">Cytoplasm</location>
    </subcellularLocation>
</comment>
<evidence type="ECO:0000256" key="4">
    <source>
        <dbReference type="ARBA" id="ARBA00022801"/>
    </source>
</evidence>
<reference evidence="7 8" key="1">
    <citation type="submission" date="2022-12" db="EMBL/GenBank/DDBJ databases">
        <title>Dasania phycosphaerae sp. nov., isolated from particulate material of the south coast of Korea.</title>
        <authorList>
            <person name="Jiang Y."/>
        </authorList>
    </citation>
    <scope>NUCLEOTIDE SEQUENCE [LARGE SCALE GENOMIC DNA]</scope>
    <source>
        <strain evidence="7 8">GY-19</strain>
    </source>
</reference>
<dbReference type="InterPro" id="IPR012337">
    <property type="entry name" value="RNaseH-like_sf"/>
</dbReference>
<comment type="similarity">
    <text evidence="5">Belongs to the YqgF HJR family.</text>
</comment>
<feature type="domain" description="YqgF/RNase H-like" evidence="6">
    <location>
        <begin position="7"/>
        <end position="108"/>
    </location>
</feature>
<organism evidence="7 8">
    <name type="scientific">Dasania phycosphaerae</name>
    <dbReference type="NCBI Taxonomy" id="2950436"/>
    <lineage>
        <taxon>Bacteria</taxon>
        <taxon>Pseudomonadati</taxon>
        <taxon>Pseudomonadota</taxon>
        <taxon>Gammaproteobacteria</taxon>
        <taxon>Cellvibrionales</taxon>
        <taxon>Spongiibacteraceae</taxon>
        <taxon>Dasania</taxon>
    </lineage>
</organism>
<name>A0A9J6RKP8_9GAMM</name>
<dbReference type="SMART" id="SM00732">
    <property type="entry name" value="YqgFc"/>
    <property type="match status" value="1"/>
</dbReference>
<dbReference type="InterPro" id="IPR006641">
    <property type="entry name" value="YqgF/RNaseH-like_dom"/>
</dbReference>
<dbReference type="NCBIfam" id="TIGR00250">
    <property type="entry name" value="RNAse_H_YqgF"/>
    <property type="match status" value="1"/>
</dbReference>
<dbReference type="AlphaFoldDB" id="A0A9J6RKP8"/>
<evidence type="ECO:0000259" key="6">
    <source>
        <dbReference type="SMART" id="SM00732"/>
    </source>
</evidence>
<dbReference type="PANTHER" id="PTHR33317">
    <property type="entry name" value="POLYNUCLEOTIDYL TRANSFERASE, RIBONUCLEASE H-LIKE SUPERFAMILY PROTEIN"/>
    <property type="match status" value="1"/>
</dbReference>
<dbReference type="InterPro" id="IPR005227">
    <property type="entry name" value="YqgF"/>
</dbReference>
<dbReference type="RefSeq" id="WP_258330718.1">
    <property type="nucleotide sequence ID" value="NZ_JAPTGG010000003.1"/>
</dbReference>
<protein>
    <recommendedName>
        <fullName evidence="5">Putative pre-16S rRNA nuclease</fullName>
        <ecNumber evidence="5">3.1.-.-</ecNumber>
    </recommendedName>
</protein>
<comment type="function">
    <text evidence="5">Could be a nuclease involved in processing of the 5'-end of pre-16S rRNA.</text>
</comment>
<sequence>MAATPTITVLAFDYGLKTIGAAVGQSLTQTANPLAEIKANDGVPANWQQIEKLLQEWQPDLCVVGLPLNMDGSPSEMCTRAEKFARRLNGRFGVKVETMDERLSSFEARGDIIERSGSRDFKQQGVDSLSAKIILESWFNQQ</sequence>
<gene>
    <name evidence="7" type="primary">ruvX</name>
    <name evidence="7" type="ORF">O0V09_05100</name>
</gene>
<keyword evidence="3 5" id="KW-0540">Nuclease</keyword>
<proteinExistence type="inferred from homology"/>
<dbReference type="GO" id="GO:0016788">
    <property type="term" value="F:hydrolase activity, acting on ester bonds"/>
    <property type="evidence" value="ECO:0007669"/>
    <property type="project" value="UniProtKB-UniRule"/>
</dbReference>
<keyword evidence="2 5" id="KW-0690">Ribosome biogenesis</keyword>
<keyword evidence="8" id="KW-1185">Reference proteome</keyword>
<dbReference type="SUPFAM" id="SSF53098">
    <property type="entry name" value="Ribonuclease H-like"/>
    <property type="match status" value="1"/>
</dbReference>
<evidence type="ECO:0000256" key="1">
    <source>
        <dbReference type="ARBA" id="ARBA00022490"/>
    </source>
</evidence>
<dbReference type="Pfam" id="PF03652">
    <property type="entry name" value="RuvX"/>
    <property type="match status" value="1"/>
</dbReference>
<evidence type="ECO:0000256" key="5">
    <source>
        <dbReference type="HAMAP-Rule" id="MF_00651"/>
    </source>
</evidence>
<dbReference type="EC" id="3.1.-.-" evidence="5"/>